<keyword evidence="1" id="KW-0472">Membrane</keyword>
<name>A0A173YWK4_9CLOT</name>
<dbReference type="GeneID" id="83011769"/>
<proteinExistence type="predicted"/>
<keyword evidence="1" id="KW-0812">Transmembrane</keyword>
<dbReference type="Proteomes" id="UP000095558">
    <property type="component" value="Unassembled WGS sequence"/>
</dbReference>
<evidence type="ECO:0000313" key="2">
    <source>
        <dbReference type="EMBL" id="CUN68582.1"/>
    </source>
</evidence>
<dbReference type="EMBL" id="CYZV01000004">
    <property type="protein sequence ID" value="CUN68582.1"/>
    <property type="molecule type" value="Genomic_DNA"/>
</dbReference>
<evidence type="ECO:0000256" key="1">
    <source>
        <dbReference type="SAM" id="Phobius"/>
    </source>
</evidence>
<feature type="transmembrane region" description="Helical" evidence="1">
    <location>
        <begin position="79"/>
        <end position="96"/>
    </location>
</feature>
<dbReference type="AlphaFoldDB" id="A0A173YWK4"/>
<reference evidence="2 3" key="1">
    <citation type="submission" date="2015-09" db="EMBL/GenBank/DDBJ databases">
        <authorList>
            <consortium name="Pathogen Informatics"/>
        </authorList>
    </citation>
    <scope>NUCLEOTIDE SEQUENCE [LARGE SCALE GENOMIC DNA]</scope>
    <source>
        <strain evidence="2 3">2789STDY5834855</strain>
    </source>
</reference>
<keyword evidence="1" id="KW-1133">Transmembrane helix</keyword>
<dbReference type="RefSeq" id="WP_042397680.1">
    <property type="nucleotide sequence ID" value="NZ_CYZV01000004.1"/>
</dbReference>
<feature type="transmembrane region" description="Helical" evidence="1">
    <location>
        <begin position="12"/>
        <end position="30"/>
    </location>
</feature>
<gene>
    <name evidence="2" type="ORF">ERS852470_00476</name>
</gene>
<dbReference type="OrthoDB" id="2087681at2"/>
<protein>
    <submittedName>
        <fullName evidence="2">Predicted integral membrane protein</fullName>
    </submittedName>
</protein>
<evidence type="ECO:0000313" key="3">
    <source>
        <dbReference type="Proteomes" id="UP000095558"/>
    </source>
</evidence>
<organism evidence="2 3">
    <name type="scientific">Clostridium disporicum</name>
    <dbReference type="NCBI Taxonomy" id="84024"/>
    <lineage>
        <taxon>Bacteria</taxon>
        <taxon>Bacillati</taxon>
        <taxon>Bacillota</taxon>
        <taxon>Clostridia</taxon>
        <taxon>Eubacteriales</taxon>
        <taxon>Clostridiaceae</taxon>
        <taxon>Clostridium</taxon>
    </lineage>
</organism>
<sequence length="97" mass="10535">MINSKLEKIIKLGFGIVIFILGIISFIILPNKVGMQISVSGKLQNYMPKIIAVIIPIGLYGLGFLPNGNGKSAEIKRNIILSLLAIVIQIFTLVSNL</sequence>
<accession>A0A173YWK4</accession>
<feature type="transmembrane region" description="Helical" evidence="1">
    <location>
        <begin position="50"/>
        <end position="67"/>
    </location>
</feature>